<dbReference type="EMBL" id="JAAAIL010003026">
    <property type="protein sequence ID" value="KAG0252893.1"/>
    <property type="molecule type" value="Genomic_DNA"/>
</dbReference>
<keyword evidence="2" id="KW-1185">Reference proteome</keyword>
<dbReference type="AlphaFoldDB" id="A0AAD4H125"/>
<accession>A0AAD4H125</accession>
<proteinExistence type="predicted"/>
<evidence type="ECO:0000313" key="2">
    <source>
        <dbReference type="Proteomes" id="UP001194580"/>
    </source>
</evidence>
<evidence type="ECO:0000313" key="1">
    <source>
        <dbReference type="EMBL" id="KAG0252893.1"/>
    </source>
</evidence>
<name>A0AAD4H125_9FUNG</name>
<sequence>MRAKGPNCVRLHAPKRSATTLLRPQYFVRAEPELAPGAALKTLPDQAAKDAYTARVRAQSLNDIRRNIDVQADPLPPPPVLDFAPRPPRVIVPRPRRVVAPPPVYVPIARRKVFTEDLVTGLDVVDGRHKIDRMISCPHCKARVWLQEKTGGTKLRPLFSICCLQGRVDVPQIAADPGLLEFISEQSELIKLHAAKKYFPLFSKTFDYERFKQYWRGPIGFAIRTRVSESWKQSRGLWRKSRLC</sequence>
<gene>
    <name evidence="1" type="ORF">BGZ95_006500</name>
</gene>
<comment type="caution">
    <text evidence="1">The sequence shown here is derived from an EMBL/GenBank/DDBJ whole genome shotgun (WGS) entry which is preliminary data.</text>
</comment>
<protein>
    <submittedName>
        <fullName evidence="1">Uncharacterized protein</fullName>
    </submittedName>
</protein>
<organism evidence="1 2">
    <name type="scientific">Linnemannia exigua</name>
    <dbReference type="NCBI Taxonomy" id="604196"/>
    <lineage>
        <taxon>Eukaryota</taxon>
        <taxon>Fungi</taxon>
        <taxon>Fungi incertae sedis</taxon>
        <taxon>Mucoromycota</taxon>
        <taxon>Mortierellomycotina</taxon>
        <taxon>Mortierellomycetes</taxon>
        <taxon>Mortierellales</taxon>
        <taxon>Mortierellaceae</taxon>
        <taxon>Linnemannia</taxon>
    </lineage>
</organism>
<dbReference type="Proteomes" id="UP001194580">
    <property type="component" value="Unassembled WGS sequence"/>
</dbReference>
<reference evidence="1" key="1">
    <citation type="journal article" date="2020" name="Fungal Divers.">
        <title>Resolving the Mortierellaceae phylogeny through synthesis of multi-gene phylogenetics and phylogenomics.</title>
        <authorList>
            <person name="Vandepol N."/>
            <person name="Liber J."/>
            <person name="Desiro A."/>
            <person name="Na H."/>
            <person name="Kennedy M."/>
            <person name="Barry K."/>
            <person name="Grigoriev I.V."/>
            <person name="Miller A.N."/>
            <person name="O'Donnell K."/>
            <person name="Stajich J.E."/>
            <person name="Bonito G."/>
        </authorList>
    </citation>
    <scope>NUCLEOTIDE SEQUENCE</scope>
    <source>
        <strain evidence="1">NRRL 28262</strain>
    </source>
</reference>